<sequence length="79" mass="8730">GRARVARHDDAGNEAALRMILQHQAAAVFFRRALGDGQTQTVARRGLVRRAIEGFAQLRQMLFAHAGTMVTYADEQHGI</sequence>
<comment type="caution">
    <text evidence="1">The sequence shown here is derived from an EMBL/GenBank/DDBJ whole genome shotgun (WGS) entry which is preliminary data.</text>
</comment>
<evidence type="ECO:0000313" key="1">
    <source>
        <dbReference type="EMBL" id="GFD60741.1"/>
    </source>
</evidence>
<reference evidence="1" key="1">
    <citation type="journal article" date="2019" name="Sci. Rep.">
        <title>Draft genome of Tanacetum cinerariifolium, the natural source of mosquito coil.</title>
        <authorList>
            <person name="Yamashiro T."/>
            <person name="Shiraishi A."/>
            <person name="Satake H."/>
            <person name="Nakayama K."/>
        </authorList>
    </citation>
    <scope>NUCLEOTIDE SEQUENCE</scope>
</reference>
<gene>
    <name evidence="1" type="ORF">Tci_932710</name>
</gene>
<protein>
    <submittedName>
        <fullName evidence="1">Uncharacterized protein</fullName>
    </submittedName>
</protein>
<dbReference type="AlphaFoldDB" id="A0A699XUW2"/>
<feature type="non-terminal residue" evidence="1">
    <location>
        <position position="1"/>
    </location>
</feature>
<dbReference type="EMBL" id="BKCJ011881904">
    <property type="protein sequence ID" value="GFD60741.1"/>
    <property type="molecule type" value="Genomic_DNA"/>
</dbReference>
<feature type="non-terminal residue" evidence="1">
    <location>
        <position position="79"/>
    </location>
</feature>
<organism evidence="1">
    <name type="scientific">Tanacetum cinerariifolium</name>
    <name type="common">Dalmatian daisy</name>
    <name type="synonym">Chrysanthemum cinerariifolium</name>
    <dbReference type="NCBI Taxonomy" id="118510"/>
    <lineage>
        <taxon>Eukaryota</taxon>
        <taxon>Viridiplantae</taxon>
        <taxon>Streptophyta</taxon>
        <taxon>Embryophyta</taxon>
        <taxon>Tracheophyta</taxon>
        <taxon>Spermatophyta</taxon>
        <taxon>Magnoliopsida</taxon>
        <taxon>eudicotyledons</taxon>
        <taxon>Gunneridae</taxon>
        <taxon>Pentapetalae</taxon>
        <taxon>asterids</taxon>
        <taxon>campanulids</taxon>
        <taxon>Asterales</taxon>
        <taxon>Asteraceae</taxon>
        <taxon>Asteroideae</taxon>
        <taxon>Anthemideae</taxon>
        <taxon>Anthemidinae</taxon>
        <taxon>Tanacetum</taxon>
    </lineage>
</organism>
<name>A0A699XUW2_TANCI</name>
<accession>A0A699XUW2</accession>
<proteinExistence type="predicted"/>